<accession>A0ABT6F8A9</accession>
<sequence length="300" mass="32172">MSPTSQNPDLVAKADEAAEVIRQAAGGRPPRIAIVLGSGLNGLVDRFDDRKTIPYAQIPFFPTPTVQGHAGNVVLGSIDGADVLTLQGRFHYYEGYDLRTITFPMRVLQRLGVQQVILTAATGGVRSELRPGNLVCLSDHLNLIGSNPLRGPADPRLGERFPDMSEVYSKRLRNMAKEEAKRLGVHLVSAVYACLPGPSYETPAEIRMLRTLGADVVGMSTVPEAIVARHGGMDVLGLALVTNAAAGVLPAPIRHEDVLEAGRKATPMLGKLIRRVVLRLAGVAPGNVGFSGEFPTYRQD</sequence>
<feature type="domain" description="Nucleoside phosphorylase" evidence="6">
    <location>
        <begin position="31"/>
        <end position="277"/>
    </location>
</feature>
<dbReference type="NCBIfam" id="TIGR01700">
    <property type="entry name" value="PNPH"/>
    <property type="match status" value="1"/>
</dbReference>
<keyword evidence="3 5" id="KW-0328">Glycosyltransferase</keyword>
<evidence type="ECO:0000256" key="4">
    <source>
        <dbReference type="ARBA" id="ARBA00022679"/>
    </source>
</evidence>
<dbReference type="EC" id="2.4.2.1" evidence="5"/>
<dbReference type="InterPro" id="IPR011268">
    <property type="entry name" value="Purine_phosphorylase"/>
</dbReference>
<dbReference type="PIRSF" id="PIRSF000477">
    <property type="entry name" value="PurNPase"/>
    <property type="match status" value="1"/>
</dbReference>
<dbReference type="InterPro" id="IPR035994">
    <property type="entry name" value="Nucleoside_phosphorylase_sf"/>
</dbReference>
<comment type="pathway">
    <text evidence="1 5">Purine metabolism; purine nucleoside salvage.</text>
</comment>
<comment type="caution">
    <text evidence="7">The sequence shown here is derived from an EMBL/GenBank/DDBJ whole genome shotgun (WGS) entry which is preliminary data.</text>
</comment>
<evidence type="ECO:0000313" key="7">
    <source>
        <dbReference type="EMBL" id="MDG3003832.1"/>
    </source>
</evidence>
<dbReference type="NCBIfam" id="NF006054">
    <property type="entry name" value="PRK08202.1"/>
    <property type="match status" value="1"/>
</dbReference>
<reference evidence="7 8" key="1">
    <citation type="submission" date="2023-03" db="EMBL/GenBank/DDBJ databases">
        <title>Paludisphaera mucosa sp. nov. a novel planctomycete from northern fen.</title>
        <authorList>
            <person name="Ivanova A."/>
        </authorList>
    </citation>
    <scope>NUCLEOTIDE SEQUENCE [LARGE SCALE GENOMIC DNA]</scope>
    <source>
        <strain evidence="7 8">Pla2</strain>
    </source>
</reference>
<evidence type="ECO:0000256" key="2">
    <source>
        <dbReference type="ARBA" id="ARBA00006751"/>
    </source>
</evidence>
<dbReference type="Proteomes" id="UP001216907">
    <property type="component" value="Unassembled WGS sequence"/>
</dbReference>
<comment type="similarity">
    <text evidence="2 5">Belongs to the PNP/MTAP phosphorylase family.</text>
</comment>
<dbReference type="InterPro" id="IPR011270">
    <property type="entry name" value="Pur_Nuc_Pase_Ino/Guo-sp"/>
</dbReference>
<gene>
    <name evidence="7" type="ORF">PZE19_08620</name>
</gene>
<dbReference type="Gene3D" id="3.40.50.1580">
    <property type="entry name" value="Nucleoside phosphorylase domain"/>
    <property type="match status" value="1"/>
</dbReference>
<dbReference type="CDD" id="cd09009">
    <property type="entry name" value="PNP-EcPNPII_like"/>
    <property type="match status" value="1"/>
</dbReference>
<evidence type="ECO:0000256" key="5">
    <source>
        <dbReference type="PIRNR" id="PIRNR000477"/>
    </source>
</evidence>
<dbReference type="NCBIfam" id="TIGR01697">
    <property type="entry name" value="PNPH-PUNA-XAPA"/>
    <property type="match status" value="1"/>
</dbReference>
<comment type="function">
    <text evidence="5">The purine nucleoside phosphorylases catalyze the phosphorolytic breakdown of the N-glycosidic bond in the beta-(deoxy)ribonucleoside molecules, with the formation of the corresponding free purine bases and pentose-1-phosphate.</text>
</comment>
<dbReference type="EMBL" id="JARRAG010000001">
    <property type="protein sequence ID" value="MDG3003832.1"/>
    <property type="molecule type" value="Genomic_DNA"/>
</dbReference>
<dbReference type="Pfam" id="PF01048">
    <property type="entry name" value="PNP_UDP_1"/>
    <property type="match status" value="1"/>
</dbReference>
<dbReference type="PANTHER" id="PTHR11904:SF9">
    <property type="entry name" value="PURINE NUCLEOSIDE PHOSPHORYLASE-RELATED"/>
    <property type="match status" value="1"/>
</dbReference>
<dbReference type="SUPFAM" id="SSF53167">
    <property type="entry name" value="Purine and uridine phosphorylases"/>
    <property type="match status" value="1"/>
</dbReference>
<dbReference type="InterPro" id="IPR000845">
    <property type="entry name" value="Nucleoside_phosphorylase_d"/>
</dbReference>
<keyword evidence="4 5" id="KW-0808">Transferase</keyword>
<organism evidence="7 8">
    <name type="scientific">Paludisphaera mucosa</name>
    <dbReference type="NCBI Taxonomy" id="3030827"/>
    <lineage>
        <taxon>Bacteria</taxon>
        <taxon>Pseudomonadati</taxon>
        <taxon>Planctomycetota</taxon>
        <taxon>Planctomycetia</taxon>
        <taxon>Isosphaerales</taxon>
        <taxon>Isosphaeraceae</taxon>
        <taxon>Paludisphaera</taxon>
    </lineage>
</organism>
<protein>
    <recommendedName>
        <fullName evidence="5">Purine nucleoside phosphorylase</fullName>
        <ecNumber evidence="5">2.4.2.1</ecNumber>
    </recommendedName>
    <alternativeName>
        <fullName evidence="5">Inosine-guanosine phosphorylase</fullName>
    </alternativeName>
</protein>
<dbReference type="PANTHER" id="PTHR11904">
    <property type="entry name" value="METHYLTHIOADENOSINE/PURINE NUCLEOSIDE PHOSPHORYLASE"/>
    <property type="match status" value="1"/>
</dbReference>
<proteinExistence type="inferred from homology"/>
<evidence type="ECO:0000256" key="3">
    <source>
        <dbReference type="ARBA" id="ARBA00022676"/>
    </source>
</evidence>
<evidence type="ECO:0000256" key="1">
    <source>
        <dbReference type="ARBA" id="ARBA00005058"/>
    </source>
</evidence>
<evidence type="ECO:0000259" key="6">
    <source>
        <dbReference type="Pfam" id="PF01048"/>
    </source>
</evidence>
<evidence type="ECO:0000313" key="8">
    <source>
        <dbReference type="Proteomes" id="UP001216907"/>
    </source>
</evidence>
<dbReference type="GO" id="GO:0004731">
    <property type="term" value="F:purine-nucleoside phosphorylase activity"/>
    <property type="evidence" value="ECO:0007669"/>
    <property type="project" value="UniProtKB-EC"/>
</dbReference>
<dbReference type="RefSeq" id="WP_277860178.1">
    <property type="nucleotide sequence ID" value="NZ_JARRAG010000001.1"/>
</dbReference>
<name>A0ABT6F8A9_9BACT</name>
<keyword evidence="8" id="KW-1185">Reference proteome</keyword>